<dbReference type="Proteomes" id="UP001202248">
    <property type="component" value="Unassembled WGS sequence"/>
</dbReference>
<reference evidence="1 2" key="1">
    <citation type="submission" date="2022-02" db="EMBL/GenBank/DDBJ databases">
        <authorList>
            <person name="Min J."/>
        </authorList>
    </citation>
    <scope>NUCLEOTIDE SEQUENCE [LARGE SCALE GENOMIC DNA]</scope>
    <source>
        <strain evidence="1 2">GR10-1</strain>
    </source>
</reference>
<sequence length="175" mass="20488">MSANFNGGTTFSPINNEVNKLNYNTYSLAIETFKSKMKKYSIYMVAQGGYTVNKSSLQPDAQNNYFFYTLNPSVDIYFLKKFQLHTDANYLWQQKTQAFSDNFNRTIWNGWIARTFLKNDQLTIKLSCNDILNENNGYARTATNTFFSENRFTTIKRFFMIGATWSFTKFNNLKQ</sequence>
<organism evidence="1 2">
    <name type="scientific">Niabella ginsengisoli</name>
    <dbReference type="NCBI Taxonomy" id="522298"/>
    <lineage>
        <taxon>Bacteria</taxon>
        <taxon>Pseudomonadati</taxon>
        <taxon>Bacteroidota</taxon>
        <taxon>Chitinophagia</taxon>
        <taxon>Chitinophagales</taxon>
        <taxon>Chitinophagaceae</taxon>
        <taxon>Niabella</taxon>
    </lineage>
</organism>
<protein>
    <submittedName>
        <fullName evidence="1">Outer membrane beta-barrel family protein</fullName>
    </submittedName>
</protein>
<name>A0ABS9SNT4_9BACT</name>
<proteinExistence type="predicted"/>
<accession>A0ABS9SNT4</accession>
<evidence type="ECO:0000313" key="2">
    <source>
        <dbReference type="Proteomes" id="UP001202248"/>
    </source>
</evidence>
<keyword evidence="2" id="KW-1185">Reference proteome</keyword>
<dbReference type="EMBL" id="JAKWBL010000004">
    <property type="protein sequence ID" value="MCH5599809.1"/>
    <property type="molecule type" value="Genomic_DNA"/>
</dbReference>
<comment type="caution">
    <text evidence="1">The sequence shown here is derived from an EMBL/GenBank/DDBJ whole genome shotgun (WGS) entry which is preliminary data.</text>
</comment>
<dbReference type="RefSeq" id="WP_240831838.1">
    <property type="nucleotide sequence ID" value="NZ_JAKWBL010000004.1"/>
</dbReference>
<evidence type="ECO:0000313" key="1">
    <source>
        <dbReference type="EMBL" id="MCH5599809.1"/>
    </source>
</evidence>
<gene>
    <name evidence="1" type="ORF">MKP09_18770</name>
</gene>